<evidence type="ECO:0000313" key="18">
    <source>
        <dbReference type="RefSeq" id="XP_011637639.2"/>
    </source>
</evidence>
<dbReference type="PANTHER" id="PTHR24291:SF189">
    <property type="entry name" value="CYTOCHROME P450 4C3-RELATED"/>
    <property type="match status" value="1"/>
</dbReference>
<dbReference type="GO" id="GO:0005506">
    <property type="term" value="F:iron ion binding"/>
    <property type="evidence" value="ECO:0007669"/>
    <property type="project" value="InterPro"/>
</dbReference>
<accession>A0A6I9WAH1</accession>
<keyword evidence="17" id="KW-1185">Reference proteome</keyword>
<keyword evidence="9" id="KW-0492">Microsome</keyword>
<evidence type="ECO:0000256" key="10">
    <source>
        <dbReference type="ARBA" id="ARBA00023002"/>
    </source>
</evidence>
<proteinExistence type="inferred from homology"/>
<dbReference type="GO" id="GO:0016705">
    <property type="term" value="F:oxidoreductase activity, acting on paired donors, with incorporation or reduction of molecular oxygen"/>
    <property type="evidence" value="ECO:0007669"/>
    <property type="project" value="InterPro"/>
</dbReference>
<keyword evidence="13 16" id="KW-0472">Membrane</keyword>
<evidence type="ECO:0000256" key="8">
    <source>
        <dbReference type="ARBA" id="ARBA00022824"/>
    </source>
</evidence>
<keyword evidence="11 14" id="KW-0408">Iron</keyword>
<keyword evidence="10 15" id="KW-0560">Oxidoreductase</keyword>
<comment type="cofactor">
    <cofactor evidence="1 14">
        <name>heme</name>
        <dbReference type="ChEBI" id="CHEBI:30413"/>
    </cofactor>
</comment>
<dbReference type="GeneID" id="105427554"/>
<dbReference type="InterPro" id="IPR017972">
    <property type="entry name" value="Cyt_P450_CS"/>
</dbReference>
<feature type="transmembrane region" description="Helical" evidence="16">
    <location>
        <begin position="5"/>
        <end position="22"/>
    </location>
</feature>
<comment type="function">
    <text evidence="2">May be involved in the metabolism of insect hormones and in the breakdown of synthetic insecticides.</text>
</comment>
<dbReference type="InterPro" id="IPR001128">
    <property type="entry name" value="Cyt_P450"/>
</dbReference>
<comment type="subcellular location">
    <subcellularLocation>
        <location evidence="4">Endoplasmic reticulum membrane</location>
        <topology evidence="4">Peripheral membrane protein</topology>
    </subcellularLocation>
    <subcellularLocation>
        <location evidence="3">Microsome membrane</location>
        <topology evidence="3">Peripheral membrane protein</topology>
    </subcellularLocation>
</comment>
<evidence type="ECO:0000256" key="7">
    <source>
        <dbReference type="ARBA" id="ARBA00022723"/>
    </source>
</evidence>
<keyword evidence="7 14" id="KW-0479">Metal-binding</keyword>
<evidence type="ECO:0000256" key="1">
    <source>
        <dbReference type="ARBA" id="ARBA00001971"/>
    </source>
</evidence>
<dbReference type="SUPFAM" id="SSF48264">
    <property type="entry name" value="Cytochrome P450"/>
    <property type="match status" value="1"/>
</dbReference>
<protein>
    <submittedName>
        <fullName evidence="18">Cytochrome P450 4C1-like isoform X2</fullName>
    </submittedName>
</protein>
<comment type="similarity">
    <text evidence="5 15">Belongs to the cytochrome P450 family.</text>
</comment>
<feature type="binding site" description="axial binding residue" evidence="14">
    <location>
        <position position="463"/>
    </location>
    <ligand>
        <name>heme</name>
        <dbReference type="ChEBI" id="CHEBI:30413"/>
    </ligand>
    <ligandPart>
        <name>Fe</name>
        <dbReference type="ChEBI" id="CHEBI:18248"/>
    </ligandPart>
</feature>
<dbReference type="Proteomes" id="UP000504615">
    <property type="component" value="Unplaced"/>
</dbReference>
<dbReference type="RefSeq" id="XP_011637639.2">
    <property type="nucleotide sequence ID" value="XM_011639337.2"/>
</dbReference>
<dbReference type="AlphaFoldDB" id="A0A6I9WAH1"/>
<keyword evidence="12 15" id="KW-0503">Monooxygenase</keyword>
<evidence type="ECO:0000256" key="12">
    <source>
        <dbReference type="ARBA" id="ARBA00023033"/>
    </source>
</evidence>
<organism evidence="17 18">
    <name type="scientific">Pogonomyrmex barbatus</name>
    <name type="common">red harvester ant</name>
    <dbReference type="NCBI Taxonomy" id="144034"/>
    <lineage>
        <taxon>Eukaryota</taxon>
        <taxon>Metazoa</taxon>
        <taxon>Ecdysozoa</taxon>
        <taxon>Arthropoda</taxon>
        <taxon>Hexapoda</taxon>
        <taxon>Insecta</taxon>
        <taxon>Pterygota</taxon>
        <taxon>Neoptera</taxon>
        <taxon>Endopterygota</taxon>
        <taxon>Hymenoptera</taxon>
        <taxon>Apocrita</taxon>
        <taxon>Aculeata</taxon>
        <taxon>Formicoidea</taxon>
        <taxon>Formicidae</taxon>
        <taxon>Myrmicinae</taxon>
        <taxon>Pogonomyrmex</taxon>
    </lineage>
</organism>
<dbReference type="Pfam" id="PF00067">
    <property type="entry name" value="p450"/>
    <property type="match status" value="1"/>
</dbReference>
<keyword evidence="6 14" id="KW-0349">Heme</keyword>
<dbReference type="PRINTS" id="PR00385">
    <property type="entry name" value="P450"/>
</dbReference>
<dbReference type="InterPro" id="IPR050196">
    <property type="entry name" value="Cytochrome_P450_Monoox"/>
</dbReference>
<dbReference type="GO" id="GO:0020037">
    <property type="term" value="F:heme binding"/>
    <property type="evidence" value="ECO:0007669"/>
    <property type="project" value="InterPro"/>
</dbReference>
<evidence type="ECO:0000256" key="11">
    <source>
        <dbReference type="ARBA" id="ARBA00023004"/>
    </source>
</evidence>
<reference evidence="18" key="1">
    <citation type="submission" date="2025-08" db="UniProtKB">
        <authorList>
            <consortium name="RefSeq"/>
        </authorList>
    </citation>
    <scope>IDENTIFICATION</scope>
</reference>
<dbReference type="Gene3D" id="1.10.630.10">
    <property type="entry name" value="Cytochrome P450"/>
    <property type="match status" value="1"/>
</dbReference>
<evidence type="ECO:0000313" key="17">
    <source>
        <dbReference type="Proteomes" id="UP000504615"/>
    </source>
</evidence>
<evidence type="ECO:0000256" key="4">
    <source>
        <dbReference type="ARBA" id="ARBA00004406"/>
    </source>
</evidence>
<dbReference type="OrthoDB" id="1470350at2759"/>
<dbReference type="InterPro" id="IPR002401">
    <property type="entry name" value="Cyt_P450_E_grp-I"/>
</dbReference>
<keyword evidence="8" id="KW-0256">Endoplasmic reticulum</keyword>
<evidence type="ECO:0000256" key="6">
    <source>
        <dbReference type="ARBA" id="ARBA00022617"/>
    </source>
</evidence>
<sequence>MIIILLLLCIFFLILLYYYILYNGRFVRLINNIPSIPSISLLGHGLMFWRASQEDLWKFLRVYSKYYYPIWKFWLSPYHFGMVLVSICHPHDLEKILSNTKQHIAKGFLYRLLHSWLGTGLLTSEGTKWHKRRKILTPTFHFNILKQFVEVLIEEGNNITQSLKNIKGSTIDDLTSLISHHTLNAICETAMGTSLHEMDEFQAQYRQAIHEMGEIMMYRFLNPWLIFDIIFNLTSIGRRQIKCLKILHAFTEKVIAKRKQYHECTDGRYLKNFANSINEIEEDDKEMTGMKKKRLAMLDLLILEARTNEMSDRDIREEVDTFIFEGHDTVAMALTFAILLLAEHKDIQECVRKEVNAIMQANDGKLSMSALNNMSYLERCLKESLRLYPSVPYMMRVSSEDVKLQSYLVPSGTTLFLNIYSTHRDPNFWPNPEIFDPDRFLPEKIQNRHSYSYIPFSAGLRNCIGQRFAMLEMKAIIAPLIYNFYLEPIDYLKDVRLKLDIINRPVHPIRLRCIPINHTPSTSFRTI</sequence>
<keyword evidence="16" id="KW-1133">Transmembrane helix</keyword>
<keyword evidence="16" id="KW-0812">Transmembrane</keyword>
<evidence type="ECO:0000256" key="5">
    <source>
        <dbReference type="ARBA" id="ARBA00010617"/>
    </source>
</evidence>
<evidence type="ECO:0000256" key="2">
    <source>
        <dbReference type="ARBA" id="ARBA00003690"/>
    </source>
</evidence>
<evidence type="ECO:0000256" key="14">
    <source>
        <dbReference type="PIRSR" id="PIRSR602401-1"/>
    </source>
</evidence>
<evidence type="ECO:0000256" key="13">
    <source>
        <dbReference type="ARBA" id="ARBA00023136"/>
    </source>
</evidence>
<evidence type="ECO:0000256" key="16">
    <source>
        <dbReference type="SAM" id="Phobius"/>
    </source>
</evidence>
<dbReference type="GO" id="GO:0004497">
    <property type="term" value="F:monooxygenase activity"/>
    <property type="evidence" value="ECO:0007669"/>
    <property type="project" value="UniProtKB-KW"/>
</dbReference>
<dbReference type="PRINTS" id="PR00463">
    <property type="entry name" value="EP450I"/>
</dbReference>
<dbReference type="InterPro" id="IPR036396">
    <property type="entry name" value="Cyt_P450_sf"/>
</dbReference>
<evidence type="ECO:0000256" key="15">
    <source>
        <dbReference type="RuleBase" id="RU000461"/>
    </source>
</evidence>
<gene>
    <name evidence="18" type="primary">LOC105427554</name>
</gene>
<evidence type="ECO:0000256" key="3">
    <source>
        <dbReference type="ARBA" id="ARBA00004174"/>
    </source>
</evidence>
<dbReference type="GO" id="GO:0005789">
    <property type="term" value="C:endoplasmic reticulum membrane"/>
    <property type="evidence" value="ECO:0007669"/>
    <property type="project" value="UniProtKB-SubCell"/>
</dbReference>
<name>A0A6I9WAH1_9HYME</name>
<dbReference type="PANTHER" id="PTHR24291">
    <property type="entry name" value="CYTOCHROME P450 FAMILY 4"/>
    <property type="match status" value="1"/>
</dbReference>
<dbReference type="PROSITE" id="PS00086">
    <property type="entry name" value="CYTOCHROME_P450"/>
    <property type="match status" value="1"/>
</dbReference>
<dbReference type="CDD" id="cd20628">
    <property type="entry name" value="CYP4"/>
    <property type="match status" value="1"/>
</dbReference>
<evidence type="ECO:0000256" key="9">
    <source>
        <dbReference type="ARBA" id="ARBA00022848"/>
    </source>
</evidence>